<dbReference type="Proteomes" id="UP000811619">
    <property type="component" value="Unassembled WGS sequence"/>
</dbReference>
<dbReference type="InterPro" id="IPR018958">
    <property type="entry name" value="Knr4/Smi1-like_dom"/>
</dbReference>
<dbReference type="SMART" id="SM00860">
    <property type="entry name" value="SMI1_KNR4"/>
    <property type="match status" value="1"/>
</dbReference>
<dbReference type="GO" id="GO:0070880">
    <property type="term" value="P:fungal-type cell wall beta-glucan biosynthetic process"/>
    <property type="evidence" value="ECO:0007669"/>
    <property type="project" value="TreeGrafter"/>
</dbReference>
<dbReference type="InterPro" id="IPR051873">
    <property type="entry name" value="KNR4/SMI1_regulator"/>
</dbReference>
<dbReference type="Pfam" id="PF09346">
    <property type="entry name" value="SMI1_KNR4"/>
    <property type="match status" value="1"/>
</dbReference>
<evidence type="ECO:0000313" key="4">
    <source>
        <dbReference type="EMBL" id="KAG5922723.1"/>
    </source>
</evidence>
<proteinExistence type="inferred from homology"/>
<evidence type="ECO:0000256" key="2">
    <source>
        <dbReference type="SAM" id="MobiDB-lite"/>
    </source>
</evidence>
<dbReference type="EMBL" id="SRPY01000509">
    <property type="protein sequence ID" value="KAG5922723.1"/>
    <property type="molecule type" value="Genomic_DNA"/>
</dbReference>
<dbReference type="GO" id="GO:0043332">
    <property type="term" value="C:mating projection tip"/>
    <property type="evidence" value="ECO:0007669"/>
    <property type="project" value="TreeGrafter"/>
</dbReference>
<feature type="compositionally biased region" description="Basic and acidic residues" evidence="2">
    <location>
        <begin position="497"/>
        <end position="529"/>
    </location>
</feature>
<dbReference type="AlphaFoldDB" id="A0A8K0J4T5"/>
<keyword evidence="5" id="KW-1185">Reference proteome</keyword>
<organism evidence="4 5">
    <name type="scientific">Claviceps africana</name>
    <dbReference type="NCBI Taxonomy" id="83212"/>
    <lineage>
        <taxon>Eukaryota</taxon>
        <taxon>Fungi</taxon>
        <taxon>Dikarya</taxon>
        <taxon>Ascomycota</taxon>
        <taxon>Pezizomycotina</taxon>
        <taxon>Sordariomycetes</taxon>
        <taxon>Hypocreomycetidae</taxon>
        <taxon>Hypocreales</taxon>
        <taxon>Clavicipitaceae</taxon>
        <taxon>Claviceps</taxon>
    </lineage>
</organism>
<feature type="region of interest" description="Disordered" evidence="2">
    <location>
        <begin position="378"/>
        <end position="438"/>
    </location>
</feature>
<accession>A0A8K0J4T5</accession>
<feature type="region of interest" description="Disordered" evidence="2">
    <location>
        <begin position="223"/>
        <end position="258"/>
    </location>
</feature>
<feature type="region of interest" description="Disordered" evidence="2">
    <location>
        <begin position="459"/>
        <end position="529"/>
    </location>
</feature>
<sequence length="529" mass="57590">MANPFSVAIRSFWHTMTSNDRHSSFDSPQRTGRHVPLHNGRDGILTGIATASESRADISSPYSDEGGIRGSPTRNGTQSPIARGYSPGMRSQAAQGGDGFEAQSSPGDVPMQPFQNGLPPAPPVRYSWQRIDSWAEENYPELWDQLGEGATPNDLNDLEHQLDCSLPQDVRESLMVHDGQERGGRPTGIIFGSMLMDCEEIAQEWETWRRVNQQYLLETTAAKPTTPSKAFGGSSEASSSKQPPAARPSSSSSAGDGEWRQSLLARQGSVPSNSVQKAYAHAAWIPLVRDWGGNNLAVDLAPGPNGIWGQVILFGRDYDTKYVIARSWGAFLALVADDLNSGKWFVDEDSGELKLREFKDARVEPAYFNILRWRMDQKHGRRPPTNKRQSMTAAKAASPRGSRSASPYGSPVDAPNGGDMRGRSLQRPSGSSPLVSPMRASAYGKAPLSRVTEETAVLEAPGTVAEPNKLVEFETPRQSQENKKGLRISTIAPSESDALKDKDKENDNPDKVNGKAATAKDDAMKTIDI</sequence>
<feature type="domain" description="Knr4/Smi1-like" evidence="3">
    <location>
        <begin position="149"/>
        <end position="334"/>
    </location>
</feature>
<dbReference type="InterPro" id="IPR037883">
    <property type="entry name" value="Knr4/Smi1-like_sf"/>
</dbReference>
<feature type="region of interest" description="Disordered" evidence="2">
    <location>
        <begin position="18"/>
        <end position="41"/>
    </location>
</feature>
<dbReference type="OrthoDB" id="2305498at2759"/>
<name>A0A8K0J4T5_9HYPO</name>
<feature type="compositionally biased region" description="Basic and acidic residues" evidence="2">
    <location>
        <begin position="469"/>
        <end position="484"/>
    </location>
</feature>
<dbReference type="PANTHER" id="PTHR47432:SF1">
    <property type="entry name" value="CELL WALL ASSEMBLY REGULATOR SMI1"/>
    <property type="match status" value="1"/>
</dbReference>
<protein>
    <recommendedName>
        <fullName evidence="3">Knr4/Smi1-like domain-containing protein</fullName>
    </recommendedName>
</protein>
<gene>
    <name evidence="4" type="ORF">E4U42_005379</name>
</gene>
<feature type="region of interest" description="Disordered" evidence="2">
    <location>
        <begin position="55"/>
        <end position="121"/>
    </location>
</feature>
<evidence type="ECO:0000259" key="3">
    <source>
        <dbReference type="SMART" id="SM00860"/>
    </source>
</evidence>
<evidence type="ECO:0000313" key="5">
    <source>
        <dbReference type="Proteomes" id="UP000811619"/>
    </source>
</evidence>
<comment type="caution">
    <text evidence="4">The sequence shown here is derived from an EMBL/GenBank/DDBJ whole genome shotgun (WGS) entry which is preliminary data.</text>
</comment>
<dbReference type="SUPFAM" id="SSF160631">
    <property type="entry name" value="SMI1/KNR4-like"/>
    <property type="match status" value="1"/>
</dbReference>
<dbReference type="InterPro" id="IPR009203">
    <property type="entry name" value="Knr4/Smi1"/>
</dbReference>
<feature type="compositionally biased region" description="Low complexity" evidence="2">
    <location>
        <begin position="237"/>
        <end position="254"/>
    </location>
</feature>
<comment type="similarity">
    <text evidence="1">Belongs to the KNR4/SMI1 family.</text>
</comment>
<evidence type="ECO:0000256" key="1">
    <source>
        <dbReference type="ARBA" id="ARBA00005303"/>
    </source>
</evidence>
<dbReference type="Gene3D" id="3.40.1580.10">
    <property type="entry name" value="SMI1/KNR4-like"/>
    <property type="match status" value="1"/>
</dbReference>
<reference evidence="4" key="1">
    <citation type="journal article" date="2020" name="bioRxiv">
        <title>Whole genome comparisons of ergot fungi reveals the divergence and evolution of species within the genus Claviceps are the result of varying mechanisms driving genome evolution and host range expansion.</title>
        <authorList>
            <person name="Wyka S.A."/>
            <person name="Mondo S.J."/>
            <person name="Liu M."/>
            <person name="Dettman J."/>
            <person name="Nalam V."/>
            <person name="Broders K.D."/>
        </authorList>
    </citation>
    <scope>NUCLEOTIDE SEQUENCE</scope>
    <source>
        <strain evidence="4">CCC 489</strain>
    </source>
</reference>
<dbReference type="PIRSF" id="PIRSF017023">
    <property type="entry name" value="KNR4"/>
    <property type="match status" value="1"/>
</dbReference>
<dbReference type="PANTHER" id="PTHR47432">
    <property type="entry name" value="CELL WALL ASSEMBLY REGULATOR SMI1"/>
    <property type="match status" value="1"/>
</dbReference>
<feature type="compositionally biased region" description="Low complexity" evidence="2">
    <location>
        <begin position="393"/>
        <end position="411"/>
    </location>
</feature>